<feature type="binding site" evidence="17">
    <location>
        <position position="320"/>
    </location>
    <ligand>
        <name>(6S)-NADPHX</name>
        <dbReference type="ChEBI" id="CHEBI:64076"/>
    </ligand>
</feature>
<dbReference type="GO" id="GO:0110051">
    <property type="term" value="P:metabolite repair"/>
    <property type="evidence" value="ECO:0007669"/>
    <property type="project" value="TreeGrafter"/>
</dbReference>
<keyword evidence="8 17" id="KW-0521">NADP</keyword>
<dbReference type="GO" id="GO:0005524">
    <property type="term" value="F:ATP binding"/>
    <property type="evidence" value="ECO:0007669"/>
    <property type="project" value="UniProtKB-UniRule"/>
</dbReference>
<dbReference type="InterPro" id="IPR000631">
    <property type="entry name" value="CARKD"/>
</dbReference>
<feature type="binding site" evidence="17">
    <location>
        <begin position="405"/>
        <end position="409"/>
    </location>
    <ligand>
        <name>AMP</name>
        <dbReference type="ChEBI" id="CHEBI:456215"/>
    </ligand>
</feature>
<feature type="binding site" evidence="17">
    <location>
        <position position="370"/>
    </location>
    <ligand>
        <name>(6S)-NADPHX</name>
        <dbReference type="ChEBI" id="CHEBI:64076"/>
    </ligand>
</feature>
<evidence type="ECO:0000256" key="1">
    <source>
        <dbReference type="ARBA" id="ARBA00000013"/>
    </source>
</evidence>
<evidence type="ECO:0000256" key="5">
    <source>
        <dbReference type="ARBA" id="ARBA00022723"/>
    </source>
</evidence>
<feature type="binding site" evidence="17">
    <location>
        <position position="435"/>
    </location>
    <ligand>
        <name>(6S)-NADPHX</name>
        <dbReference type="ChEBI" id="CHEBI:64076"/>
    </ligand>
</feature>
<comment type="subunit">
    <text evidence="17">Homotetramer.</text>
</comment>
<gene>
    <name evidence="18" type="primary">nnrE</name>
    <name evidence="17" type="synonym">nnrD</name>
    <name evidence="22" type="ORF">EGH73_03380</name>
</gene>
<feature type="binding site" evidence="18">
    <location>
        <position position="156"/>
    </location>
    <ligand>
        <name>(6S)-NADPHX</name>
        <dbReference type="ChEBI" id="CHEBI:64076"/>
    </ligand>
</feature>
<evidence type="ECO:0000256" key="13">
    <source>
        <dbReference type="ARBA" id="ARBA00023268"/>
    </source>
</evidence>
<sequence>MKILTANQIKNCDTATIEKGISSISLMEKAATKCCDWMINYFRNADKFLIFCGNGNNGGDGFAIARLLYEKGFDIEVYINKENMKFYREAEINFKKIKAISGIDVKDFSEYLNVNDEKSIIVDALFGYGLNRELSDDFKNLIEKLNQIQVPKISIDIPTGLYADKIIEENSTVFKADFTLTFQFYKRSFLHPETGKFCGKIIVLNIDLDKDFINEIETDYVVIDEKLIKEIYKPREDFTHKGTFGKSILVGGSYGKMGAILMSCLSALKTGSGLTFTIAPECGNIILQSQIPEAMFIGSGENYIDKIEIQEKAIYGIGPGLGKEKQTQKAFFEFLDSYVQDVVLDADALNILAENNKLNLVPKNAVITPHPLEFERLFGKTANSFERIELAKQKAQELQIFIILKDHHTAIVTPQKKVYYNITGNSGMAKGGSGDVLTGILTSLISQKYDIEKACIFGVWLHGKAGDFAAAAYSKEAMLPTDLINKIGSVYQYLNT</sequence>
<keyword evidence="11 18" id="KW-0413">Isomerase</keyword>
<name>A0A3N0XAP6_9FLAO</name>
<dbReference type="InterPro" id="IPR030677">
    <property type="entry name" value="Nnr"/>
</dbReference>
<evidence type="ECO:0000256" key="17">
    <source>
        <dbReference type="HAMAP-Rule" id="MF_01965"/>
    </source>
</evidence>
<reference evidence="23" key="1">
    <citation type="submission" date="2018-11" db="EMBL/GenBank/DDBJ databases">
        <title>Proposal to divide the Flavobacteriaceae and reorganize its genera based on Amino Acid Identity values calculated from whole genome sequences.</title>
        <authorList>
            <person name="Nicholson A.C."/>
            <person name="Gulvik C.A."/>
            <person name="Whitney A.M."/>
            <person name="Humrighouse B.W."/>
            <person name="Bell M."/>
            <person name="Holmes B."/>
            <person name="Steigerwalt A."/>
            <person name="Villarma A."/>
            <person name="Sheth M."/>
            <person name="Batra D."/>
            <person name="Pryor J."/>
            <person name="Bernardet J.-F."/>
            <person name="Hugo C."/>
            <person name="Kampfer P."/>
            <person name="Newman J."/>
            <person name="Mcquiston J."/>
        </authorList>
    </citation>
    <scope>NUCLEOTIDE SEQUENCE [LARGE SCALE GENOMIC DNA]</scope>
    <source>
        <strain evidence="23">DSM 22165</strain>
    </source>
</reference>
<accession>A0A3N0XAP6</accession>
<evidence type="ECO:0000256" key="7">
    <source>
        <dbReference type="ARBA" id="ARBA00022840"/>
    </source>
</evidence>
<dbReference type="GO" id="GO:0046872">
    <property type="term" value="F:metal ion binding"/>
    <property type="evidence" value="ECO:0007669"/>
    <property type="project" value="UniProtKB-UniRule"/>
</dbReference>
<dbReference type="InterPro" id="IPR004443">
    <property type="entry name" value="YjeF_N_dom"/>
</dbReference>
<dbReference type="SUPFAM" id="SSF53613">
    <property type="entry name" value="Ribokinase-like"/>
    <property type="match status" value="1"/>
</dbReference>
<comment type="similarity">
    <text evidence="3 19">In the N-terminal section; belongs to the NnrE/AIBP family.</text>
</comment>
<comment type="function">
    <text evidence="18">Catalyzes the epimerization of the S- and R-forms of NAD(P)HX, a damaged form of NAD(P)H that is a result of enzymatic or heat-dependent hydration. This is a prerequisite for the S-specific NAD(P)H-hydrate dehydratase to allow the repair of both epimers of NAD(P)HX.</text>
</comment>
<dbReference type="Proteomes" id="UP000267623">
    <property type="component" value="Unassembled WGS sequence"/>
</dbReference>
<evidence type="ECO:0000259" key="20">
    <source>
        <dbReference type="PROSITE" id="PS51383"/>
    </source>
</evidence>
<evidence type="ECO:0000256" key="18">
    <source>
        <dbReference type="HAMAP-Rule" id="MF_01966"/>
    </source>
</evidence>
<dbReference type="InterPro" id="IPR036652">
    <property type="entry name" value="YjeF_N_dom_sf"/>
</dbReference>
<dbReference type="PROSITE" id="PS01050">
    <property type="entry name" value="YJEF_C_2"/>
    <property type="match status" value="1"/>
</dbReference>
<dbReference type="PIRSF" id="PIRSF017184">
    <property type="entry name" value="Nnr"/>
    <property type="match status" value="1"/>
</dbReference>
<dbReference type="PROSITE" id="PS51385">
    <property type="entry name" value="YJEF_N"/>
    <property type="match status" value="1"/>
</dbReference>
<dbReference type="InterPro" id="IPR017953">
    <property type="entry name" value="Carbohydrate_kinase_pred_CS"/>
</dbReference>
<comment type="catalytic activity">
    <reaction evidence="2 18 19">
        <text>(6R)-NADPHX = (6S)-NADPHX</text>
        <dbReference type="Rhea" id="RHEA:32227"/>
        <dbReference type="ChEBI" id="CHEBI:64076"/>
        <dbReference type="ChEBI" id="CHEBI:64077"/>
        <dbReference type="EC" id="5.1.99.6"/>
    </reaction>
</comment>
<proteinExistence type="inferred from homology"/>
<evidence type="ECO:0000313" key="22">
    <source>
        <dbReference type="EMBL" id="ROI14454.1"/>
    </source>
</evidence>
<dbReference type="EC" id="4.2.1.136" evidence="19"/>
<keyword evidence="13" id="KW-0511">Multifunctional enzyme</keyword>
<feature type="binding site" evidence="17">
    <location>
        <position position="434"/>
    </location>
    <ligand>
        <name>AMP</name>
        <dbReference type="ChEBI" id="CHEBI:456215"/>
    </ligand>
</feature>
<comment type="cofactor">
    <cofactor evidence="18 19">
        <name>K(+)</name>
        <dbReference type="ChEBI" id="CHEBI:29103"/>
    </cofactor>
    <text evidence="18 19">Binds 1 potassium ion per subunit.</text>
</comment>
<protein>
    <recommendedName>
        <fullName evidence="19">Bifunctional NAD(P)H-hydrate repair enzyme</fullName>
    </recommendedName>
    <alternativeName>
        <fullName evidence="19">Nicotinamide nucleotide repair protein</fullName>
    </alternativeName>
    <domain>
        <recommendedName>
            <fullName evidence="19">ADP-dependent (S)-NAD(P)H-hydrate dehydratase</fullName>
            <ecNumber evidence="19">4.2.1.136</ecNumber>
        </recommendedName>
        <alternativeName>
            <fullName evidence="19">ADP-dependent NAD(P)HX dehydratase</fullName>
        </alternativeName>
    </domain>
    <domain>
        <recommendedName>
            <fullName evidence="19">NAD(P)H-hydrate epimerase</fullName>
            <ecNumber evidence="19">5.1.99.6</ecNumber>
        </recommendedName>
    </domain>
</protein>
<evidence type="ECO:0000256" key="8">
    <source>
        <dbReference type="ARBA" id="ARBA00022857"/>
    </source>
</evidence>
<feature type="binding site" evidence="18">
    <location>
        <position position="57"/>
    </location>
    <ligand>
        <name>K(+)</name>
        <dbReference type="ChEBI" id="CHEBI:29103"/>
    </ligand>
</feature>
<comment type="catalytic activity">
    <reaction evidence="16 17 19">
        <text>(6S)-NADPHX + ADP = AMP + phosphate + NADPH + H(+)</text>
        <dbReference type="Rhea" id="RHEA:32235"/>
        <dbReference type="ChEBI" id="CHEBI:15378"/>
        <dbReference type="ChEBI" id="CHEBI:43474"/>
        <dbReference type="ChEBI" id="CHEBI:57783"/>
        <dbReference type="ChEBI" id="CHEBI:64076"/>
        <dbReference type="ChEBI" id="CHEBI:456215"/>
        <dbReference type="ChEBI" id="CHEBI:456216"/>
        <dbReference type="EC" id="4.2.1.136"/>
    </reaction>
</comment>
<dbReference type="EC" id="5.1.99.6" evidence="19"/>
<dbReference type="HAMAP" id="MF_01965">
    <property type="entry name" value="NADHX_dehydratase"/>
    <property type="match status" value="1"/>
</dbReference>
<evidence type="ECO:0000256" key="14">
    <source>
        <dbReference type="ARBA" id="ARBA00025153"/>
    </source>
</evidence>
<comment type="caution">
    <text evidence="18">Lacks conserved residue(s) required for the propagation of feature annotation.</text>
</comment>
<feature type="binding site" evidence="18">
    <location>
        <begin position="56"/>
        <end position="60"/>
    </location>
    <ligand>
        <name>(6S)-NADPHX</name>
        <dbReference type="ChEBI" id="CHEBI:64076"/>
    </ligand>
</feature>
<dbReference type="PROSITE" id="PS51383">
    <property type="entry name" value="YJEF_C_3"/>
    <property type="match status" value="1"/>
</dbReference>
<dbReference type="InterPro" id="IPR029056">
    <property type="entry name" value="Ribokinase-like"/>
</dbReference>
<dbReference type="GO" id="GO:0052855">
    <property type="term" value="F:ADP-dependent NAD(P)H-hydrate dehydratase activity"/>
    <property type="evidence" value="ECO:0007669"/>
    <property type="project" value="UniProtKB-UniRule"/>
</dbReference>
<dbReference type="Gene3D" id="3.40.1190.20">
    <property type="match status" value="1"/>
</dbReference>
<keyword evidence="5 18" id="KW-0479">Metal-binding</keyword>
<feature type="binding site" evidence="18">
    <location>
        <begin position="127"/>
        <end position="133"/>
    </location>
    <ligand>
        <name>(6S)-NADPHX</name>
        <dbReference type="ChEBI" id="CHEBI:64076"/>
    </ligand>
</feature>
<comment type="function">
    <text evidence="14 19">Bifunctional enzyme that catalyzes the epimerization of the S- and R-forms of NAD(P)HX and the dehydration of the S-form of NAD(P)HX at the expense of ADP, which is converted to AMP. This allows the repair of both epimers of NAD(P)HX, a damaged form of NAD(P)H that is a result of enzymatic or heat-dependent hydration.</text>
</comment>
<dbReference type="NCBIfam" id="TIGR00197">
    <property type="entry name" value="yjeF_nterm"/>
    <property type="match status" value="1"/>
</dbReference>
<dbReference type="Pfam" id="PF01256">
    <property type="entry name" value="Carb_kinase"/>
    <property type="match status" value="1"/>
</dbReference>
<dbReference type="Pfam" id="PF03853">
    <property type="entry name" value="YjeF_N"/>
    <property type="match status" value="1"/>
</dbReference>
<evidence type="ECO:0000256" key="9">
    <source>
        <dbReference type="ARBA" id="ARBA00022958"/>
    </source>
</evidence>
<feature type="binding site" evidence="18">
    <location>
        <position position="159"/>
    </location>
    <ligand>
        <name>K(+)</name>
        <dbReference type="ChEBI" id="CHEBI:29103"/>
    </ligand>
</feature>
<evidence type="ECO:0000256" key="12">
    <source>
        <dbReference type="ARBA" id="ARBA00023239"/>
    </source>
</evidence>
<keyword evidence="9 18" id="KW-0630">Potassium</keyword>
<dbReference type="AlphaFoldDB" id="A0A3N0XAP6"/>
<evidence type="ECO:0000259" key="21">
    <source>
        <dbReference type="PROSITE" id="PS51385"/>
    </source>
</evidence>
<evidence type="ECO:0000256" key="10">
    <source>
        <dbReference type="ARBA" id="ARBA00023027"/>
    </source>
</evidence>
<organism evidence="22 23">
    <name type="scientific">Epilithonimonas hominis</name>
    <dbReference type="NCBI Taxonomy" id="420404"/>
    <lineage>
        <taxon>Bacteria</taxon>
        <taxon>Pseudomonadati</taxon>
        <taxon>Bacteroidota</taxon>
        <taxon>Flavobacteriia</taxon>
        <taxon>Flavobacteriales</taxon>
        <taxon>Weeksellaceae</taxon>
        <taxon>Chryseobacterium group</taxon>
        <taxon>Epilithonimonas</taxon>
    </lineage>
</organism>
<dbReference type="GO" id="GO:0046496">
    <property type="term" value="P:nicotinamide nucleotide metabolic process"/>
    <property type="evidence" value="ECO:0007669"/>
    <property type="project" value="UniProtKB-UniRule"/>
</dbReference>
<feature type="domain" description="YjeF C-terminal" evidence="20">
    <location>
        <begin position="224"/>
        <end position="494"/>
    </location>
</feature>
<dbReference type="NCBIfam" id="TIGR00196">
    <property type="entry name" value="yjeF_cterm"/>
    <property type="match status" value="1"/>
</dbReference>
<comment type="function">
    <text evidence="17">Catalyzes the dehydration of the S-form of NAD(P)HX at the expense of ADP, which is converted to AMP. Together with NAD(P)HX epimerase, which catalyzes the epimerization of the S- and R-forms, the enzyme allows the repair of both epimers of NAD(P)HX, a damaged form of NAD(P)H that is a result of enzymatic or heat-dependent hydration.</text>
</comment>
<comment type="similarity">
    <text evidence="4 19">In the C-terminal section; belongs to the NnrD/CARKD family.</text>
</comment>
<dbReference type="HAMAP" id="MF_01966">
    <property type="entry name" value="NADHX_epimerase"/>
    <property type="match status" value="1"/>
</dbReference>
<feature type="domain" description="YjeF N-terminal" evidence="21">
    <location>
        <begin position="9"/>
        <end position="214"/>
    </location>
</feature>
<evidence type="ECO:0000256" key="4">
    <source>
        <dbReference type="ARBA" id="ARBA00009524"/>
    </source>
</evidence>
<keyword evidence="6 17" id="KW-0547">Nucleotide-binding</keyword>
<dbReference type="Gene3D" id="3.40.50.10260">
    <property type="entry name" value="YjeF N-terminal domain"/>
    <property type="match status" value="1"/>
</dbReference>
<comment type="similarity">
    <text evidence="18">Belongs to the NnrE/AIBP family.</text>
</comment>
<comment type="similarity">
    <text evidence="17">Belongs to the NnrD/CARKD family.</text>
</comment>
<dbReference type="GO" id="GO:0052856">
    <property type="term" value="F:NAD(P)HX epimerase activity"/>
    <property type="evidence" value="ECO:0007669"/>
    <property type="project" value="UniProtKB-UniRule"/>
</dbReference>
<dbReference type="RefSeq" id="WP_123280694.1">
    <property type="nucleotide sequence ID" value="NZ_RJTU01000021.1"/>
</dbReference>
<keyword evidence="7 17" id="KW-0067">ATP-binding</keyword>
<dbReference type="SUPFAM" id="SSF64153">
    <property type="entry name" value="YjeF N-terminal domain-like"/>
    <property type="match status" value="1"/>
</dbReference>
<evidence type="ECO:0000256" key="3">
    <source>
        <dbReference type="ARBA" id="ARBA00006001"/>
    </source>
</evidence>
<keyword evidence="10 17" id="KW-0520">NAD</keyword>
<comment type="cofactor">
    <cofactor evidence="17">
        <name>Mg(2+)</name>
        <dbReference type="ChEBI" id="CHEBI:18420"/>
    </cofactor>
</comment>
<comment type="catalytic activity">
    <reaction evidence="15 17 19">
        <text>(6S)-NADHX + ADP = AMP + phosphate + NADH + H(+)</text>
        <dbReference type="Rhea" id="RHEA:32223"/>
        <dbReference type="ChEBI" id="CHEBI:15378"/>
        <dbReference type="ChEBI" id="CHEBI:43474"/>
        <dbReference type="ChEBI" id="CHEBI:57945"/>
        <dbReference type="ChEBI" id="CHEBI:64074"/>
        <dbReference type="ChEBI" id="CHEBI:456215"/>
        <dbReference type="ChEBI" id="CHEBI:456216"/>
        <dbReference type="EC" id="4.2.1.136"/>
    </reaction>
</comment>
<keyword evidence="12 17" id="KW-0456">Lyase</keyword>
<evidence type="ECO:0000256" key="11">
    <source>
        <dbReference type="ARBA" id="ARBA00023235"/>
    </source>
</evidence>
<comment type="catalytic activity">
    <reaction evidence="1 18 19">
        <text>(6R)-NADHX = (6S)-NADHX</text>
        <dbReference type="Rhea" id="RHEA:32215"/>
        <dbReference type="ChEBI" id="CHEBI:64074"/>
        <dbReference type="ChEBI" id="CHEBI:64075"/>
        <dbReference type="EC" id="5.1.99.6"/>
    </reaction>
</comment>
<evidence type="ECO:0000313" key="23">
    <source>
        <dbReference type="Proteomes" id="UP000267623"/>
    </source>
</evidence>
<evidence type="ECO:0000256" key="6">
    <source>
        <dbReference type="ARBA" id="ARBA00022741"/>
    </source>
</evidence>
<evidence type="ECO:0000256" key="19">
    <source>
        <dbReference type="PIRNR" id="PIRNR017184"/>
    </source>
</evidence>
<dbReference type="PANTHER" id="PTHR12592:SF0">
    <property type="entry name" value="ATP-DEPENDENT (S)-NAD(P)H-HYDRATE DEHYDRATASE"/>
    <property type="match status" value="1"/>
</dbReference>
<evidence type="ECO:0000256" key="15">
    <source>
        <dbReference type="ARBA" id="ARBA00048238"/>
    </source>
</evidence>
<evidence type="ECO:0000256" key="16">
    <source>
        <dbReference type="ARBA" id="ARBA00049209"/>
    </source>
</evidence>
<dbReference type="PANTHER" id="PTHR12592">
    <property type="entry name" value="ATP-DEPENDENT (S)-NAD(P)H-HYDRATE DEHYDRATASE FAMILY MEMBER"/>
    <property type="match status" value="1"/>
</dbReference>
<comment type="caution">
    <text evidence="22">The sequence shown here is derived from an EMBL/GenBank/DDBJ whole genome shotgun (WGS) entry which is preliminary data.</text>
</comment>
<feature type="binding site" evidence="18">
    <location>
        <position position="123"/>
    </location>
    <ligand>
        <name>K(+)</name>
        <dbReference type="ChEBI" id="CHEBI:29103"/>
    </ligand>
</feature>
<evidence type="ECO:0000256" key="2">
    <source>
        <dbReference type="ARBA" id="ARBA00000909"/>
    </source>
</evidence>
<feature type="binding site" evidence="17">
    <location>
        <position position="259"/>
    </location>
    <ligand>
        <name>(6S)-NADPHX</name>
        <dbReference type="ChEBI" id="CHEBI:64076"/>
    </ligand>
</feature>
<dbReference type="EMBL" id="RJTU01000021">
    <property type="protein sequence ID" value="ROI14454.1"/>
    <property type="molecule type" value="Genomic_DNA"/>
</dbReference>
<dbReference type="CDD" id="cd01171">
    <property type="entry name" value="YXKO-related"/>
    <property type="match status" value="1"/>
</dbReference>